<dbReference type="EMBL" id="DVGB01000030">
    <property type="protein sequence ID" value="HIR01095.1"/>
    <property type="molecule type" value="Genomic_DNA"/>
</dbReference>
<organism evidence="1 2">
    <name type="scientific">Candidatus Aveggerthella stercoripullorum</name>
    <dbReference type="NCBI Taxonomy" id="2840688"/>
    <lineage>
        <taxon>Bacteria</taxon>
        <taxon>Bacillati</taxon>
        <taxon>Actinomycetota</taxon>
        <taxon>Coriobacteriia</taxon>
        <taxon>Eggerthellales</taxon>
        <taxon>Eggerthellaceae</taxon>
        <taxon>Eggerthellaceae incertae sedis</taxon>
        <taxon>Candidatus Aveggerthella</taxon>
    </lineage>
</organism>
<evidence type="ECO:0000313" key="1">
    <source>
        <dbReference type="EMBL" id="HIR01095.1"/>
    </source>
</evidence>
<comment type="caution">
    <text evidence="1">The sequence shown here is derived from an EMBL/GenBank/DDBJ whole genome shotgun (WGS) entry which is preliminary data.</text>
</comment>
<evidence type="ECO:0000313" key="2">
    <source>
        <dbReference type="Proteomes" id="UP000824261"/>
    </source>
</evidence>
<accession>A0A9D0ZYS2</accession>
<name>A0A9D0ZYS2_9ACTN</name>
<reference evidence="1" key="2">
    <citation type="journal article" date="2021" name="PeerJ">
        <title>Extensive microbial diversity within the chicken gut microbiome revealed by metagenomics and culture.</title>
        <authorList>
            <person name="Gilroy R."/>
            <person name="Ravi A."/>
            <person name="Getino M."/>
            <person name="Pursley I."/>
            <person name="Horton D.L."/>
            <person name="Alikhan N.F."/>
            <person name="Baker D."/>
            <person name="Gharbi K."/>
            <person name="Hall N."/>
            <person name="Watson M."/>
            <person name="Adriaenssens E.M."/>
            <person name="Foster-Nyarko E."/>
            <person name="Jarju S."/>
            <person name="Secka A."/>
            <person name="Antonio M."/>
            <person name="Oren A."/>
            <person name="Chaudhuri R.R."/>
            <person name="La Ragione R."/>
            <person name="Hildebrand F."/>
            <person name="Pallen M.J."/>
        </authorList>
    </citation>
    <scope>NUCLEOTIDE SEQUENCE</scope>
    <source>
        <strain evidence="1">ChiGjej1B1-2707</strain>
    </source>
</reference>
<sequence length="298" mass="33554">MTRFKPDHEIVLAGFGYADDGPHLVLNDIDEAKRYVFPVLGRTFSLRRLQKRYCTGPFDLKTFEARCCPNKVELLPDMKETQCPACIEETGFNPSFYFATTISPQQRAYNLTPHFVYMAYFAPGFVKVGISSETRGVERLLEQGARAACVIGRFENADAARELEARLCAEEDIYETMRASKKCDLLVEVPYRFEEGASALRATAEAHDVAILEGPFDLSPYYFGGPSPSVDEMTLPQDDADGVCAGRCVGMVGADLVFRQKEMNFVTLVKEWESHVVELYVNEVVHEYAYEPAQMMLL</sequence>
<dbReference type="AlphaFoldDB" id="A0A9D0ZYS2"/>
<gene>
    <name evidence="1" type="ORF">IAA69_02355</name>
</gene>
<reference evidence="1" key="1">
    <citation type="submission" date="2020-10" db="EMBL/GenBank/DDBJ databases">
        <authorList>
            <person name="Gilroy R."/>
        </authorList>
    </citation>
    <scope>NUCLEOTIDE SEQUENCE</scope>
    <source>
        <strain evidence="1">ChiGjej1B1-2707</strain>
    </source>
</reference>
<proteinExistence type="predicted"/>
<dbReference type="Proteomes" id="UP000824261">
    <property type="component" value="Unassembled WGS sequence"/>
</dbReference>
<dbReference type="Pfam" id="PF10977">
    <property type="entry name" value="DUF2797"/>
    <property type="match status" value="1"/>
</dbReference>
<dbReference type="InterPro" id="IPR021246">
    <property type="entry name" value="DUF2797"/>
</dbReference>
<protein>
    <submittedName>
        <fullName evidence="1">DUF2797 domain-containing protein</fullName>
    </submittedName>
</protein>